<keyword evidence="3" id="KW-1185">Reference proteome</keyword>
<dbReference type="Proteomes" id="UP001221898">
    <property type="component" value="Unassembled WGS sequence"/>
</dbReference>
<sequence length="131" mass="14908">MAQYKQICSQLSSRLETQEARAEAELALFKSQVAACERCREVFDETGQLRLPPAAGEQRDSNPDEQSNALLSRQQELELELAQVKLQLVEAECSIEDLEHQKGELMSEFHNTRNSWFSKALSSFRTATVHH</sequence>
<comment type="caution">
    <text evidence="2">The sequence shown here is derived from an EMBL/GenBank/DDBJ whole genome shotgun (WGS) entry which is preliminary data.</text>
</comment>
<dbReference type="PANTHER" id="PTHR47728">
    <property type="entry name" value="RAB GTPASE-ACTIVATING PROTEIN 1-LIKE"/>
    <property type="match status" value="1"/>
</dbReference>
<accession>A0AAD7R6I4</accession>
<organism evidence="2 3">
    <name type="scientific">Aldrovandia affinis</name>
    <dbReference type="NCBI Taxonomy" id="143900"/>
    <lineage>
        <taxon>Eukaryota</taxon>
        <taxon>Metazoa</taxon>
        <taxon>Chordata</taxon>
        <taxon>Craniata</taxon>
        <taxon>Vertebrata</taxon>
        <taxon>Euteleostomi</taxon>
        <taxon>Actinopterygii</taxon>
        <taxon>Neopterygii</taxon>
        <taxon>Teleostei</taxon>
        <taxon>Notacanthiformes</taxon>
        <taxon>Halosauridae</taxon>
        <taxon>Aldrovandia</taxon>
    </lineage>
</organism>
<evidence type="ECO:0000313" key="3">
    <source>
        <dbReference type="Proteomes" id="UP001221898"/>
    </source>
</evidence>
<protein>
    <submittedName>
        <fullName evidence="2">Uncharacterized protein</fullName>
    </submittedName>
</protein>
<evidence type="ECO:0000256" key="1">
    <source>
        <dbReference type="SAM" id="MobiDB-lite"/>
    </source>
</evidence>
<proteinExistence type="predicted"/>
<dbReference type="AlphaFoldDB" id="A0AAD7R6I4"/>
<name>A0AAD7R6I4_9TELE</name>
<evidence type="ECO:0000313" key="2">
    <source>
        <dbReference type="EMBL" id="KAJ8367158.1"/>
    </source>
</evidence>
<reference evidence="2" key="1">
    <citation type="journal article" date="2023" name="Science">
        <title>Genome structures resolve the early diversification of teleost fishes.</title>
        <authorList>
            <person name="Parey E."/>
            <person name="Louis A."/>
            <person name="Montfort J."/>
            <person name="Bouchez O."/>
            <person name="Roques C."/>
            <person name="Iampietro C."/>
            <person name="Lluch J."/>
            <person name="Castinel A."/>
            <person name="Donnadieu C."/>
            <person name="Desvignes T."/>
            <person name="Floi Bucao C."/>
            <person name="Jouanno E."/>
            <person name="Wen M."/>
            <person name="Mejri S."/>
            <person name="Dirks R."/>
            <person name="Jansen H."/>
            <person name="Henkel C."/>
            <person name="Chen W.J."/>
            <person name="Zahm M."/>
            <person name="Cabau C."/>
            <person name="Klopp C."/>
            <person name="Thompson A.W."/>
            <person name="Robinson-Rechavi M."/>
            <person name="Braasch I."/>
            <person name="Lecointre G."/>
            <person name="Bobe J."/>
            <person name="Postlethwait J.H."/>
            <person name="Berthelot C."/>
            <person name="Roest Crollius H."/>
            <person name="Guiguen Y."/>
        </authorList>
    </citation>
    <scope>NUCLEOTIDE SEQUENCE</scope>
    <source>
        <strain evidence="2">NC1722</strain>
    </source>
</reference>
<dbReference type="EMBL" id="JAINUG010000500">
    <property type="protein sequence ID" value="KAJ8367158.1"/>
    <property type="molecule type" value="Genomic_DNA"/>
</dbReference>
<gene>
    <name evidence="2" type="ORF">AAFF_G00330560</name>
</gene>
<dbReference type="PANTHER" id="PTHR47728:SF1">
    <property type="entry name" value="RAB GTPASE ACTIVATING PROTEIN 1 LIKE"/>
    <property type="match status" value="1"/>
</dbReference>
<feature type="region of interest" description="Disordered" evidence="1">
    <location>
        <begin position="47"/>
        <end position="69"/>
    </location>
</feature>